<gene>
    <name evidence="2" type="ORF">EZS27_021600</name>
</gene>
<dbReference type="Pfam" id="PF02481">
    <property type="entry name" value="DNA_processg_A"/>
    <property type="match status" value="1"/>
</dbReference>
<sequence>METKGNIEYLALPKTAFFCSREAPASVVLKCYNWATMMRDSEECVISGFHSQLEKDVFHFLLKGKHPVILVLGRAIYKQMPEEFTKPLSENRLLIISPVSQTIGRHSEQTIEKRNKYIMEIAEKIVFGSLNPQGKLYPIYCEAKGKGKQVEVLSECEVNKRWNLNG</sequence>
<dbReference type="Gene3D" id="3.40.50.450">
    <property type="match status" value="1"/>
</dbReference>
<proteinExistence type="predicted"/>
<evidence type="ECO:0000313" key="2">
    <source>
        <dbReference type="EMBL" id="KAA6329614.1"/>
    </source>
</evidence>
<dbReference type="EMBL" id="SNRY01001620">
    <property type="protein sequence ID" value="KAA6329614.1"/>
    <property type="molecule type" value="Genomic_DNA"/>
</dbReference>
<dbReference type="InterPro" id="IPR057666">
    <property type="entry name" value="DrpA_SLOG"/>
</dbReference>
<dbReference type="AlphaFoldDB" id="A0A5J4R8G9"/>
<protein>
    <recommendedName>
        <fullName evidence="1">Smf/DprA SLOG domain-containing protein</fullName>
    </recommendedName>
</protein>
<feature type="domain" description="Smf/DprA SLOG" evidence="1">
    <location>
        <begin position="3"/>
        <end position="126"/>
    </location>
</feature>
<organism evidence="2">
    <name type="scientific">termite gut metagenome</name>
    <dbReference type="NCBI Taxonomy" id="433724"/>
    <lineage>
        <taxon>unclassified sequences</taxon>
        <taxon>metagenomes</taxon>
        <taxon>organismal metagenomes</taxon>
    </lineage>
</organism>
<accession>A0A5J4R8G9</accession>
<evidence type="ECO:0000259" key="1">
    <source>
        <dbReference type="Pfam" id="PF02481"/>
    </source>
</evidence>
<comment type="caution">
    <text evidence="2">The sequence shown here is derived from an EMBL/GenBank/DDBJ whole genome shotgun (WGS) entry which is preliminary data.</text>
</comment>
<name>A0A5J4R8G9_9ZZZZ</name>
<reference evidence="2" key="1">
    <citation type="submission" date="2019-03" db="EMBL/GenBank/DDBJ databases">
        <title>Single cell metagenomics reveals metabolic interactions within the superorganism composed of flagellate Streblomastix strix and complex community of Bacteroidetes bacteria on its surface.</title>
        <authorList>
            <person name="Treitli S.C."/>
            <person name="Kolisko M."/>
            <person name="Husnik F."/>
            <person name="Keeling P."/>
            <person name="Hampl V."/>
        </authorList>
    </citation>
    <scope>NUCLEOTIDE SEQUENCE</scope>
    <source>
        <strain evidence="2">STM</strain>
    </source>
</reference>